<organism evidence="7 8">
    <name type="scientific">Phyllobacterium bourgognense</name>
    <dbReference type="NCBI Taxonomy" id="314236"/>
    <lineage>
        <taxon>Bacteria</taxon>
        <taxon>Pseudomonadati</taxon>
        <taxon>Pseudomonadota</taxon>
        <taxon>Alphaproteobacteria</taxon>
        <taxon>Hyphomicrobiales</taxon>
        <taxon>Phyllobacteriaceae</taxon>
        <taxon>Phyllobacterium</taxon>
    </lineage>
</organism>
<comment type="subcellular location">
    <subcellularLocation>
        <location evidence="1">Cell membrane</location>
        <topology evidence="1">Multi-pass membrane protein</topology>
    </subcellularLocation>
</comment>
<dbReference type="PANTHER" id="PTHR30213:SF0">
    <property type="entry name" value="UPF0761 MEMBRANE PROTEIN YIHY"/>
    <property type="match status" value="1"/>
</dbReference>
<keyword evidence="4 6" id="KW-1133">Transmembrane helix</keyword>
<feature type="transmembrane region" description="Helical" evidence="6">
    <location>
        <begin position="6"/>
        <end position="24"/>
    </location>
</feature>
<dbReference type="EMBL" id="QPJM01000008">
    <property type="protein sequence ID" value="RCW82369.1"/>
    <property type="molecule type" value="Genomic_DNA"/>
</dbReference>
<proteinExistence type="predicted"/>
<protein>
    <submittedName>
        <fullName evidence="7">Membrane protein</fullName>
    </submittedName>
</protein>
<keyword evidence="8" id="KW-1185">Reference proteome</keyword>
<dbReference type="AlphaFoldDB" id="A0A368YS00"/>
<evidence type="ECO:0000256" key="6">
    <source>
        <dbReference type="SAM" id="Phobius"/>
    </source>
</evidence>
<accession>A0A368YS00</accession>
<reference evidence="7 8" key="1">
    <citation type="submission" date="2018-07" db="EMBL/GenBank/DDBJ databases">
        <title>Genomic Encyclopedia of Type Strains, Phase III (KMG-III): the genomes of soil and plant-associated and newly described type strains.</title>
        <authorList>
            <person name="Whitman W."/>
        </authorList>
    </citation>
    <scope>NUCLEOTIDE SEQUENCE [LARGE SCALE GENOMIC DNA]</scope>
    <source>
        <strain evidence="7 8">31-25a</strain>
    </source>
</reference>
<evidence type="ECO:0000256" key="4">
    <source>
        <dbReference type="ARBA" id="ARBA00022989"/>
    </source>
</evidence>
<dbReference type="PANTHER" id="PTHR30213">
    <property type="entry name" value="INNER MEMBRANE PROTEIN YHJD"/>
    <property type="match status" value="1"/>
</dbReference>
<dbReference type="InterPro" id="IPR017039">
    <property type="entry name" value="Virul_fac_BrkB"/>
</dbReference>
<evidence type="ECO:0000313" key="8">
    <source>
        <dbReference type="Proteomes" id="UP000253324"/>
    </source>
</evidence>
<feature type="transmembrane region" description="Helical" evidence="6">
    <location>
        <begin position="76"/>
        <end position="105"/>
    </location>
</feature>
<sequence length="330" mass="36252">MRSRSIFANLSFAVTVGIATYLTVSRFDADTPHRAGKGGAPRSGPPSETYKLNGISLARWLSILSQTFSGIRNDRILSVAAGVTFYGLLALFPTIAAVLSVYGLIADSQHLTELLAGVEGALPTAGVEFLRNRIERIDNDQEAAFSIALVISVVLSLWSANRGMKALFEGLNVAYGEIEKRTFVQLNITSIYFTMGLVFFLVIAIFTVGAVPILSNLDNLDTAVFVLIWIGRWPVVFVILLIGLELVYRFGPSRTGYRWGWISPGSILASLVWLMGSFLFSVFLANFQNYNMAFGTLAAVDFLLFWMWLSSISILIGAEFNGIGERNFNE</sequence>
<dbReference type="NCBIfam" id="TIGR00765">
    <property type="entry name" value="yihY_not_rbn"/>
    <property type="match status" value="1"/>
</dbReference>
<dbReference type="RefSeq" id="WP_114430828.1">
    <property type="nucleotide sequence ID" value="NZ_QPJM01000008.1"/>
</dbReference>
<evidence type="ECO:0000313" key="7">
    <source>
        <dbReference type="EMBL" id="RCW82369.1"/>
    </source>
</evidence>
<dbReference type="OrthoDB" id="9781030at2"/>
<evidence type="ECO:0000256" key="1">
    <source>
        <dbReference type="ARBA" id="ARBA00004651"/>
    </source>
</evidence>
<name>A0A368YS00_9HYPH</name>
<dbReference type="Proteomes" id="UP000253324">
    <property type="component" value="Unassembled WGS sequence"/>
</dbReference>
<evidence type="ECO:0000256" key="2">
    <source>
        <dbReference type="ARBA" id="ARBA00022475"/>
    </source>
</evidence>
<dbReference type="PIRSF" id="PIRSF035875">
    <property type="entry name" value="RNase_BN"/>
    <property type="match status" value="1"/>
</dbReference>
<dbReference type="GO" id="GO:0005886">
    <property type="term" value="C:plasma membrane"/>
    <property type="evidence" value="ECO:0007669"/>
    <property type="project" value="UniProtKB-SubCell"/>
</dbReference>
<comment type="caution">
    <text evidence="7">The sequence shown here is derived from an EMBL/GenBank/DDBJ whole genome shotgun (WGS) entry which is preliminary data.</text>
</comment>
<evidence type="ECO:0000256" key="5">
    <source>
        <dbReference type="ARBA" id="ARBA00023136"/>
    </source>
</evidence>
<keyword evidence="2" id="KW-1003">Cell membrane</keyword>
<feature type="transmembrane region" description="Helical" evidence="6">
    <location>
        <begin position="190"/>
        <end position="214"/>
    </location>
</feature>
<feature type="transmembrane region" description="Helical" evidence="6">
    <location>
        <begin position="226"/>
        <end position="247"/>
    </location>
</feature>
<feature type="transmembrane region" description="Helical" evidence="6">
    <location>
        <begin position="259"/>
        <end position="284"/>
    </location>
</feature>
<keyword evidence="3 6" id="KW-0812">Transmembrane</keyword>
<gene>
    <name evidence="7" type="ORF">C7476_108184</name>
</gene>
<evidence type="ECO:0000256" key="3">
    <source>
        <dbReference type="ARBA" id="ARBA00022692"/>
    </source>
</evidence>
<dbReference type="Pfam" id="PF03631">
    <property type="entry name" value="Virul_fac_BrkB"/>
    <property type="match status" value="1"/>
</dbReference>
<keyword evidence="5 6" id="KW-0472">Membrane</keyword>